<dbReference type="OrthoDB" id="7375452at2"/>
<sequence>MRLLATYQTRIDDRESYPFLEACGEYFGRLERKLYVDYHIKGLQVKELKRKYIAEHGITARQFNSLLKDLTAKLASVRESLVFRKRDLLGRIGRLERFIEEKERERERLKKSLSRLTPRSEEWQKKVDRLKKVKFVLHQKKRRLRNLRHKLEAVRRDLESGRYPICFGGRELFKAQHDLEANGFRDHAEWLCAWREARSGNFLVLGSKDEACGNQTCTYTEDNTLRVRVPDRLRAGFGQWVLIKSVRFPYGQEHLDRAKRPVCVVRGRKVYRAVTYRFVWRSGIWYLFATVERDDPAPSTSRWNGAVGVDLNDGFLQVGEVDRSGNPVNEFKVPVAMRDRTRGQITAALGEAVKKVVLYAKEKGKPVVIEDLDFTGKKQGLRESGSRYARMLSGFAYRKFRVMVESCCSREGVELLRVDPFATSLIGQLKFMARYGLSPHGAAACVIARRGLGFGLERAPEVSAPGIPPRGRASRRGYWWQVCKSLKRGPGSGLRVDVLYADRF</sequence>
<evidence type="ECO:0000313" key="4">
    <source>
        <dbReference type="Proteomes" id="UP000002620"/>
    </source>
</evidence>
<evidence type="ECO:0000313" key="3">
    <source>
        <dbReference type="EMBL" id="ACX51434.1"/>
    </source>
</evidence>
<proteinExistence type="predicted"/>
<evidence type="ECO:0000256" key="1">
    <source>
        <dbReference type="ARBA" id="ARBA00023125"/>
    </source>
</evidence>
<dbReference type="InterPro" id="IPR010095">
    <property type="entry name" value="Cas12f1-like_TNB"/>
</dbReference>
<dbReference type="RefSeq" id="WP_015738312.1">
    <property type="nucleotide sequence ID" value="NC_013385.1"/>
</dbReference>
<evidence type="ECO:0000256" key="2">
    <source>
        <dbReference type="SAM" id="Coils"/>
    </source>
</evidence>
<feature type="coiled-coil region" evidence="2">
    <location>
        <begin position="85"/>
        <end position="157"/>
    </location>
</feature>
<dbReference type="EMBL" id="CP001785">
    <property type="protein sequence ID" value="ACX51434.1"/>
    <property type="molecule type" value="Genomic_DNA"/>
</dbReference>
<dbReference type="NCBIfam" id="TIGR01766">
    <property type="entry name" value="IS200/IS605 family accessory protein TnpB-like domain"/>
    <property type="match status" value="1"/>
</dbReference>
<dbReference type="eggNOG" id="COG0675">
    <property type="taxonomic scope" value="Bacteria"/>
</dbReference>
<name>C9RB07_AMMDK</name>
<keyword evidence="2" id="KW-0175">Coiled coil</keyword>
<keyword evidence="1" id="KW-0238">DNA-binding</keyword>
<protein>
    <submittedName>
        <fullName evidence="3">Transposase, IS605 OrfB family</fullName>
    </submittedName>
</protein>
<dbReference type="Proteomes" id="UP000002620">
    <property type="component" value="Chromosome"/>
</dbReference>
<reference evidence="3 4" key="1">
    <citation type="submission" date="2009-10" db="EMBL/GenBank/DDBJ databases">
        <title>Complete sequence of chromosome of Ammonifex degensii KC4.</title>
        <authorList>
            <consortium name="US DOE Joint Genome Institute"/>
            <person name="Kerfeld C."/>
            <person name="Goodner B."/>
            <person name="Huber H."/>
            <person name="Stetter K."/>
            <person name="Lucas S."/>
            <person name="Copeland A."/>
            <person name="Lapidus A."/>
            <person name="Glavina del Rio T."/>
            <person name="Dalin E."/>
            <person name="Tice H."/>
            <person name="Bruce D."/>
            <person name="Goodwin L."/>
            <person name="Pitluck S."/>
            <person name="Saunders E."/>
            <person name="Brettin T."/>
            <person name="Detter J.C."/>
            <person name="Han C."/>
            <person name="Larimer F."/>
            <person name="Land M."/>
            <person name="Hauser L."/>
            <person name="Kyrpides N."/>
            <person name="Ovchinnikova G."/>
            <person name="Richardson P."/>
        </authorList>
    </citation>
    <scope>NUCLEOTIDE SEQUENCE [LARGE SCALE GENOMIC DNA]</scope>
    <source>
        <strain evidence="4">DSM 10501 / KC4</strain>
    </source>
</reference>
<gene>
    <name evidence="3" type="ordered locus">Adeg_0265</name>
</gene>
<organism evidence="3 4">
    <name type="scientific">Ammonifex degensii (strain DSM 10501 / KC4)</name>
    <dbReference type="NCBI Taxonomy" id="429009"/>
    <lineage>
        <taxon>Bacteria</taxon>
        <taxon>Bacillati</taxon>
        <taxon>Bacillota</taxon>
        <taxon>Clostridia</taxon>
        <taxon>Thermoanaerobacterales</taxon>
        <taxon>Thermoanaerobacteraceae</taxon>
        <taxon>Ammonifex</taxon>
    </lineage>
</organism>
<dbReference type="KEGG" id="adg:Adeg_0265"/>
<dbReference type="AlphaFoldDB" id="C9RB07"/>
<accession>C9RB07</accession>
<dbReference type="HOGENOM" id="CLU_540419_0_0_9"/>
<dbReference type="STRING" id="429009.Adeg_0265"/>
<dbReference type="GO" id="GO:0003677">
    <property type="term" value="F:DNA binding"/>
    <property type="evidence" value="ECO:0007669"/>
    <property type="project" value="UniProtKB-KW"/>
</dbReference>
<keyword evidence="4" id="KW-1185">Reference proteome</keyword>